<sequence>MSSNNTTIPDPCWSTCNDAYLEAQRLGKGPQLCLADSPFQQTLSACRDCLQAHGSNTTVLASEPNFQQFIDSCSATSAAVNVPAPVTTWAGTAPSTIVTTENSVTVVRSTLVTTNVVYSIEVDGQTTLVTEQHVYPSYAPIPAITVITTTAVLADGRRTTWTDTITYSQLERGPSDNTNTASTTASDTPSISKTSPPPESPQTTAHNMAWVAGPAVGGVAAVVILAVLGFWWRRRGRQHRDRAIANGTTQELDGKEKLELAGSGPGVKLQGNTIGQPAQELEARGPYRNESADVHDRGVHEVERA</sequence>
<feature type="region of interest" description="Disordered" evidence="1">
    <location>
        <begin position="167"/>
        <end position="205"/>
    </location>
</feature>
<dbReference type="PANTHER" id="PTHR38122">
    <property type="entry name" value="GLYCOPROTEIN X"/>
    <property type="match status" value="1"/>
</dbReference>
<feature type="transmembrane region" description="Helical" evidence="2">
    <location>
        <begin position="208"/>
        <end position="232"/>
    </location>
</feature>
<evidence type="ECO:0000313" key="4">
    <source>
        <dbReference type="Proteomes" id="UP001444661"/>
    </source>
</evidence>
<proteinExistence type="predicted"/>
<feature type="region of interest" description="Disordered" evidence="1">
    <location>
        <begin position="261"/>
        <end position="305"/>
    </location>
</feature>
<comment type="caution">
    <text evidence="3">The sequence shown here is derived from an EMBL/GenBank/DDBJ whole genome shotgun (WGS) entry which is preliminary data.</text>
</comment>
<evidence type="ECO:0000256" key="2">
    <source>
        <dbReference type="SAM" id="Phobius"/>
    </source>
</evidence>
<name>A0ABR1T9L2_9PEZI</name>
<evidence type="ECO:0000313" key="3">
    <source>
        <dbReference type="EMBL" id="KAK8043287.1"/>
    </source>
</evidence>
<dbReference type="EMBL" id="JAQQWK010000004">
    <property type="protein sequence ID" value="KAK8043287.1"/>
    <property type="molecule type" value="Genomic_DNA"/>
</dbReference>
<keyword evidence="2" id="KW-0472">Membrane</keyword>
<gene>
    <name evidence="3" type="ORF">PG993_005717</name>
</gene>
<organism evidence="3 4">
    <name type="scientific">Apiospora rasikravindrae</name>
    <dbReference type="NCBI Taxonomy" id="990691"/>
    <lineage>
        <taxon>Eukaryota</taxon>
        <taxon>Fungi</taxon>
        <taxon>Dikarya</taxon>
        <taxon>Ascomycota</taxon>
        <taxon>Pezizomycotina</taxon>
        <taxon>Sordariomycetes</taxon>
        <taxon>Xylariomycetidae</taxon>
        <taxon>Amphisphaeriales</taxon>
        <taxon>Apiosporaceae</taxon>
        <taxon>Apiospora</taxon>
    </lineage>
</organism>
<feature type="compositionally biased region" description="Basic and acidic residues" evidence="1">
    <location>
        <begin position="281"/>
        <end position="305"/>
    </location>
</feature>
<protein>
    <submittedName>
        <fullName evidence="3">Uncharacterized protein</fullName>
    </submittedName>
</protein>
<reference evidence="3 4" key="1">
    <citation type="submission" date="2023-01" db="EMBL/GenBank/DDBJ databases">
        <title>Analysis of 21 Apiospora genomes using comparative genomics revels a genus with tremendous synthesis potential of carbohydrate active enzymes and secondary metabolites.</title>
        <authorList>
            <person name="Sorensen T."/>
        </authorList>
    </citation>
    <scope>NUCLEOTIDE SEQUENCE [LARGE SCALE GENOMIC DNA]</scope>
    <source>
        <strain evidence="3 4">CBS 33761</strain>
    </source>
</reference>
<dbReference type="Proteomes" id="UP001444661">
    <property type="component" value="Unassembled WGS sequence"/>
</dbReference>
<feature type="compositionally biased region" description="Low complexity" evidence="1">
    <location>
        <begin position="175"/>
        <end position="190"/>
    </location>
</feature>
<dbReference type="PANTHER" id="PTHR38122:SF1">
    <property type="entry name" value="GLYCOPROTEIN X"/>
    <property type="match status" value="1"/>
</dbReference>
<keyword evidence="4" id="KW-1185">Reference proteome</keyword>
<keyword evidence="2" id="KW-0812">Transmembrane</keyword>
<keyword evidence="2" id="KW-1133">Transmembrane helix</keyword>
<accession>A0ABR1T9L2</accession>
<evidence type="ECO:0000256" key="1">
    <source>
        <dbReference type="SAM" id="MobiDB-lite"/>
    </source>
</evidence>